<keyword evidence="9" id="KW-0804">Transcription</keyword>
<dbReference type="OrthoDB" id="6247875at2759"/>
<evidence type="ECO:0000256" key="13">
    <source>
        <dbReference type="SAM" id="MobiDB-lite"/>
    </source>
</evidence>
<dbReference type="Gene3D" id="1.10.30.10">
    <property type="entry name" value="High mobility group box domain"/>
    <property type="match status" value="1"/>
</dbReference>
<dbReference type="GO" id="GO:0001228">
    <property type="term" value="F:DNA-binding transcription activator activity, RNA polymerase II-specific"/>
    <property type="evidence" value="ECO:0007669"/>
    <property type="project" value="TreeGrafter"/>
</dbReference>
<sequence>MQSVRLGSTCTRSPKIKQLHGAVVHNGSAIRVKPDCNLSQTGSEQRVRSVEKSPKTGTIALYISEDVLLNSSAKVKCRATIPLYSSPRKISLSKTDLSGINRTPDTIGQPNVYQPVDDLTELVACEQCAVACEKSLDAWMDHLGEYHPVPDRWPSSLVHGRDEEHPYTAVVRSQKRRKPNTIPRPLNSFMIFAQYIRRVTLRWFPEAHNVHISQRVGLMWRQMDRDIRDQYAKQAVQLQHLHSLEFPDYKYQPRKRARDGLSGSLNPVNNSPSGSSLTPDWLELGEDFPDGKLARFSSDLVPHLTTSESQQPWSLKSGDSQSSFTFASDQLNSCVHSVALLRPLAVSEYGSLVIQDSVGFEQQPANPSTSLDVHSYPRSNTVLTSLMYDVENKDTPLWCVSRQLHGSHTLEDLLNAPSFIPSDTTLPAISEPLHVFIHSTSSAATTSVDTNYSSGSCLHGYQQDSLGFNDTETTYLTLTPSICSFSPDSIGPDPKSSCVASWSKDRTDSITDCQNSDNDSINKHSSIVTSTLECSSTFIKLVEVANLGSTAEQDGGSPECMAVCSEFMELRPSVEATAVTDDTTEFDDIETCGPSPSLDELSRLVLFETKMVSSPETTHTSNSSVQASTLHTTTDGKIDVNHGDYGAHTNESSISLPSIGSWIFGTHEIQKTL</sequence>
<evidence type="ECO:0000256" key="12">
    <source>
        <dbReference type="PROSITE-ProRule" id="PRU00267"/>
    </source>
</evidence>
<dbReference type="GO" id="GO:0030154">
    <property type="term" value="P:cell differentiation"/>
    <property type="evidence" value="ECO:0007669"/>
    <property type="project" value="UniProtKB-KW"/>
</dbReference>
<dbReference type="PANTHER" id="PTHR10270">
    <property type="entry name" value="SOX TRANSCRIPTION FACTOR"/>
    <property type="match status" value="1"/>
</dbReference>
<evidence type="ECO:0000256" key="8">
    <source>
        <dbReference type="ARBA" id="ARBA00023159"/>
    </source>
</evidence>
<evidence type="ECO:0000256" key="1">
    <source>
        <dbReference type="ARBA" id="ARBA00004324"/>
    </source>
</evidence>
<dbReference type="InterPro" id="IPR050140">
    <property type="entry name" value="SRY-related_HMG-box_TF-like"/>
</dbReference>
<comment type="function">
    <text evidence="11">Transcriptional regulator that controls a genetic switch in male development. It is necessary and sufficient for initiating male sex determination by directing the development of supporting cell precursors (pre-Sertoli cells) as Sertoli rather than granulosa cells. Involved in different aspects of gene regulation including promoter activation or repression. Binds to the DNA consensus sequence 5'-[AT]AACAA[AT]-3'. SRY HMG box recognizes DNA by partial intercalation in the minor groove and promotes DNA bending. Also involved in pre-mRNA splicing. In male adult brain involved in the maintenance of motor functions of dopaminergic neurons.</text>
</comment>
<comment type="caution">
    <text evidence="15">The sequence shown here is derived from an EMBL/GenBank/DDBJ whole genome shotgun (WGS) entry which is preliminary data.</text>
</comment>
<feature type="compositionally biased region" description="Polar residues" evidence="13">
    <location>
        <begin position="614"/>
        <end position="633"/>
    </location>
</feature>
<evidence type="ECO:0000256" key="4">
    <source>
        <dbReference type="ARBA" id="ARBA00022782"/>
    </source>
</evidence>
<evidence type="ECO:0000256" key="9">
    <source>
        <dbReference type="ARBA" id="ARBA00023163"/>
    </source>
</evidence>
<comment type="subcellular location">
    <subcellularLocation>
        <location evidence="1">Nucleus speckle</location>
    </subcellularLocation>
</comment>
<keyword evidence="6" id="KW-0726">Sexual differentiation</keyword>
<dbReference type="AlphaFoldDB" id="A0A8S9YNQ4"/>
<evidence type="ECO:0000256" key="6">
    <source>
        <dbReference type="ARBA" id="ARBA00022928"/>
    </source>
</evidence>
<organism evidence="15 16">
    <name type="scientific">Paragonimus skrjabini miyazakii</name>
    <dbReference type="NCBI Taxonomy" id="59628"/>
    <lineage>
        <taxon>Eukaryota</taxon>
        <taxon>Metazoa</taxon>
        <taxon>Spiralia</taxon>
        <taxon>Lophotrochozoa</taxon>
        <taxon>Platyhelminthes</taxon>
        <taxon>Trematoda</taxon>
        <taxon>Digenea</taxon>
        <taxon>Plagiorchiida</taxon>
        <taxon>Troglotremata</taxon>
        <taxon>Troglotrematidae</taxon>
        <taxon>Paragonimus</taxon>
    </lineage>
</organism>
<gene>
    <name evidence="15" type="ORF">EG68_06615</name>
</gene>
<keyword evidence="16" id="KW-1185">Reference proteome</keyword>
<dbReference type="SMART" id="SM00398">
    <property type="entry name" value="HMG"/>
    <property type="match status" value="1"/>
</dbReference>
<accession>A0A8S9YNQ4</accession>
<dbReference type="Pfam" id="PF00505">
    <property type="entry name" value="HMG_box"/>
    <property type="match status" value="1"/>
</dbReference>
<reference evidence="15" key="1">
    <citation type="submission" date="2019-07" db="EMBL/GenBank/DDBJ databases">
        <title>Annotation for the trematode Paragonimus miyazaki's.</title>
        <authorList>
            <person name="Choi Y.-J."/>
        </authorList>
    </citation>
    <scope>NUCLEOTIDE SEQUENCE</scope>
    <source>
        <strain evidence="15">Japan</strain>
    </source>
</reference>
<dbReference type="InterPro" id="IPR036910">
    <property type="entry name" value="HMG_box_dom_sf"/>
</dbReference>
<feature type="region of interest" description="Disordered" evidence="13">
    <location>
        <begin position="614"/>
        <end position="635"/>
    </location>
</feature>
<name>A0A8S9YNQ4_9TREM</name>
<evidence type="ECO:0000259" key="14">
    <source>
        <dbReference type="PROSITE" id="PS50118"/>
    </source>
</evidence>
<dbReference type="Proteomes" id="UP000822476">
    <property type="component" value="Unassembled WGS sequence"/>
</dbReference>
<dbReference type="GO" id="GO:0005516">
    <property type="term" value="F:calmodulin binding"/>
    <property type="evidence" value="ECO:0007669"/>
    <property type="project" value="UniProtKB-KW"/>
</dbReference>
<comment type="similarity">
    <text evidence="2">Belongs to the SRY family.</text>
</comment>
<evidence type="ECO:0000256" key="2">
    <source>
        <dbReference type="ARBA" id="ARBA00005998"/>
    </source>
</evidence>
<evidence type="ECO:0000256" key="10">
    <source>
        <dbReference type="ARBA" id="ARBA00032498"/>
    </source>
</evidence>
<dbReference type="GO" id="GO:0007548">
    <property type="term" value="P:sex differentiation"/>
    <property type="evidence" value="ECO:0007669"/>
    <property type="project" value="UniProtKB-KW"/>
</dbReference>
<evidence type="ECO:0000313" key="15">
    <source>
        <dbReference type="EMBL" id="KAF7256535.1"/>
    </source>
</evidence>
<evidence type="ECO:0000256" key="11">
    <source>
        <dbReference type="ARBA" id="ARBA00045821"/>
    </source>
</evidence>
<evidence type="ECO:0000256" key="5">
    <source>
        <dbReference type="ARBA" id="ARBA00022860"/>
    </source>
</evidence>
<feature type="region of interest" description="Disordered" evidence="13">
    <location>
        <begin position="256"/>
        <end position="280"/>
    </location>
</feature>
<dbReference type="SUPFAM" id="SSF47095">
    <property type="entry name" value="HMG-box"/>
    <property type="match status" value="1"/>
</dbReference>
<keyword evidence="8" id="KW-0010">Activator</keyword>
<protein>
    <recommendedName>
        <fullName evidence="3">Sex-determining region Y protein</fullName>
    </recommendedName>
    <alternativeName>
        <fullName evidence="10">Testis-determining factor</fullName>
    </alternativeName>
</protein>
<proteinExistence type="inferred from homology"/>
<feature type="compositionally biased region" description="Polar residues" evidence="13">
    <location>
        <begin position="263"/>
        <end position="278"/>
    </location>
</feature>
<dbReference type="PROSITE" id="PS50118">
    <property type="entry name" value="HMG_BOX_2"/>
    <property type="match status" value="1"/>
</dbReference>
<evidence type="ECO:0000313" key="16">
    <source>
        <dbReference type="Proteomes" id="UP000822476"/>
    </source>
</evidence>
<dbReference type="GO" id="GO:0016607">
    <property type="term" value="C:nuclear speck"/>
    <property type="evidence" value="ECO:0007669"/>
    <property type="project" value="UniProtKB-SubCell"/>
</dbReference>
<keyword evidence="12" id="KW-0539">Nucleus</keyword>
<keyword evidence="7 12" id="KW-0238">DNA-binding</keyword>
<dbReference type="GO" id="GO:0000978">
    <property type="term" value="F:RNA polymerase II cis-regulatory region sequence-specific DNA binding"/>
    <property type="evidence" value="ECO:0007669"/>
    <property type="project" value="TreeGrafter"/>
</dbReference>
<evidence type="ECO:0000256" key="7">
    <source>
        <dbReference type="ARBA" id="ARBA00023125"/>
    </source>
</evidence>
<dbReference type="EMBL" id="JTDE01003037">
    <property type="protein sequence ID" value="KAF7256535.1"/>
    <property type="molecule type" value="Genomic_DNA"/>
</dbReference>
<feature type="DNA-binding region" description="HMG box" evidence="12">
    <location>
        <begin position="182"/>
        <end position="250"/>
    </location>
</feature>
<evidence type="ECO:0000256" key="3">
    <source>
        <dbReference type="ARBA" id="ARBA00019052"/>
    </source>
</evidence>
<dbReference type="InterPro" id="IPR009071">
    <property type="entry name" value="HMG_box_dom"/>
</dbReference>
<keyword evidence="4" id="KW-0221">Differentiation</keyword>
<dbReference type="PANTHER" id="PTHR10270:SF161">
    <property type="entry name" value="SEX-DETERMINING REGION Y PROTEIN"/>
    <property type="match status" value="1"/>
</dbReference>
<keyword evidence="5" id="KW-0112">Calmodulin-binding</keyword>
<feature type="domain" description="HMG box" evidence="14">
    <location>
        <begin position="182"/>
        <end position="250"/>
    </location>
</feature>